<evidence type="ECO:0000256" key="1">
    <source>
        <dbReference type="ARBA" id="ARBA00004777"/>
    </source>
</evidence>
<organism evidence="15 16">
    <name type="scientific">Hanamia caeni</name>
    <dbReference type="NCBI Taxonomy" id="2294116"/>
    <lineage>
        <taxon>Bacteria</taxon>
        <taxon>Pseudomonadati</taxon>
        <taxon>Bacteroidota</taxon>
        <taxon>Chitinophagia</taxon>
        <taxon>Chitinophagales</taxon>
        <taxon>Chitinophagaceae</taxon>
        <taxon>Hanamia</taxon>
    </lineage>
</organism>
<feature type="binding site" evidence="12">
    <location>
        <position position="234"/>
    </location>
    <ligand>
        <name>NADP(+)</name>
        <dbReference type="ChEBI" id="CHEBI:58349"/>
    </ligand>
</feature>
<keyword evidence="11 12" id="KW-0511">Multifunctional enzyme</keyword>
<dbReference type="Pfam" id="PF02882">
    <property type="entry name" value="THF_DHG_CYH_C"/>
    <property type="match status" value="1"/>
</dbReference>
<dbReference type="InterPro" id="IPR000672">
    <property type="entry name" value="THF_DH/CycHdrlase"/>
</dbReference>
<keyword evidence="5 12" id="KW-0658">Purine biosynthesis</keyword>
<comment type="catalytic activity">
    <reaction evidence="12">
        <text>(6R)-5,10-methenyltetrahydrofolate + H2O = (6R)-10-formyltetrahydrofolate + H(+)</text>
        <dbReference type="Rhea" id="RHEA:23700"/>
        <dbReference type="ChEBI" id="CHEBI:15377"/>
        <dbReference type="ChEBI" id="CHEBI:15378"/>
        <dbReference type="ChEBI" id="CHEBI:57455"/>
        <dbReference type="ChEBI" id="CHEBI:195366"/>
        <dbReference type="EC" id="3.5.4.9"/>
    </reaction>
</comment>
<dbReference type="InterPro" id="IPR020630">
    <property type="entry name" value="THF_DH/CycHdrlase_cat_dom"/>
</dbReference>
<comment type="caution">
    <text evidence="12">Lacks conserved residue(s) required for the propagation of feature annotation.</text>
</comment>
<comment type="function">
    <text evidence="12">Catalyzes the oxidation of 5,10-methylenetetrahydrofolate to 5,10-methenyltetrahydrofolate and then the hydrolysis of 5,10-methenyltetrahydrofolate to 10-formyltetrahydrofolate.</text>
</comment>
<dbReference type="RefSeq" id="WP_123120005.1">
    <property type="nucleotide sequence ID" value="NZ_RJJR01000004.1"/>
</dbReference>
<reference evidence="15 16" key="1">
    <citation type="submission" date="2018-11" db="EMBL/GenBank/DDBJ databases">
        <title>Draft genome sequence of Ferruginibacter sp. BO-59.</title>
        <authorList>
            <person name="Im W.T."/>
        </authorList>
    </citation>
    <scope>NUCLEOTIDE SEQUENCE [LARGE SCALE GENOMIC DNA]</scope>
    <source>
        <strain evidence="15 16">BO-59</strain>
    </source>
</reference>
<comment type="subunit">
    <text evidence="2 12">Homodimer.</text>
</comment>
<dbReference type="PANTHER" id="PTHR48099:SF5">
    <property type="entry name" value="C-1-TETRAHYDROFOLATE SYNTHASE, CYTOPLASMIC"/>
    <property type="match status" value="1"/>
</dbReference>
<evidence type="ECO:0000256" key="10">
    <source>
        <dbReference type="ARBA" id="ARBA00023167"/>
    </source>
</evidence>
<dbReference type="SUPFAM" id="SSF51735">
    <property type="entry name" value="NAD(P)-binding Rossmann-fold domains"/>
    <property type="match status" value="1"/>
</dbReference>
<comment type="pathway">
    <text evidence="1 12">One-carbon metabolism; tetrahydrofolate interconversion.</text>
</comment>
<dbReference type="GO" id="GO:0000105">
    <property type="term" value="P:L-histidine biosynthetic process"/>
    <property type="evidence" value="ECO:0007669"/>
    <property type="project" value="UniProtKB-KW"/>
</dbReference>
<evidence type="ECO:0000256" key="6">
    <source>
        <dbReference type="ARBA" id="ARBA00022801"/>
    </source>
</evidence>
<sequence>MKLLEGKVASAAIKENLKNKIAALQSANKKVPHLAAILVGNDPASETYVNSKVKNCHEIGMLSTLVRYESTITEAELLNKIDELNEDENIDGILVQVPLPPHISEKKVTLRIRPEKDVDGFHPVNVGNMVLDYPSFISATPYGILLMLQHYGIETSGKNVVVIGRSHTVGTPISILLSRNNATGNATVTLCHSRTKDLPSVCRQADIIIAAIGKPKFVTADMVKENAVVIDVGINRVKDASKKSGFALKGDVDFENVAPKCSYISPVPGGVGLMTIAALLMNTFKAATLKVEG</sequence>
<dbReference type="EMBL" id="RJJR01000004">
    <property type="protein sequence ID" value="RNI38017.1"/>
    <property type="molecule type" value="Genomic_DNA"/>
</dbReference>
<evidence type="ECO:0000256" key="3">
    <source>
        <dbReference type="ARBA" id="ARBA00022563"/>
    </source>
</evidence>
<dbReference type="EC" id="1.5.1.5" evidence="12"/>
<feature type="domain" description="Tetrahydrofolate dehydrogenase/cyclohydrolase NAD(P)-binding" evidence="14">
    <location>
        <begin position="138"/>
        <end position="288"/>
    </location>
</feature>
<keyword evidence="6 12" id="KW-0378">Hydrolase</keyword>
<dbReference type="InterPro" id="IPR046346">
    <property type="entry name" value="Aminoacid_DH-like_N_sf"/>
</dbReference>
<comment type="similarity">
    <text evidence="12">Belongs to the tetrahydrofolate dehydrogenase/cyclohydrolase family.</text>
</comment>
<evidence type="ECO:0000256" key="4">
    <source>
        <dbReference type="ARBA" id="ARBA00022605"/>
    </source>
</evidence>
<comment type="catalytic activity">
    <reaction evidence="12">
        <text>(6R)-5,10-methylene-5,6,7,8-tetrahydrofolate + NADP(+) = (6R)-5,10-methenyltetrahydrofolate + NADPH</text>
        <dbReference type="Rhea" id="RHEA:22812"/>
        <dbReference type="ChEBI" id="CHEBI:15636"/>
        <dbReference type="ChEBI" id="CHEBI:57455"/>
        <dbReference type="ChEBI" id="CHEBI:57783"/>
        <dbReference type="ChEBI" id="CHEBI:58349"/>
        <dbReference type="EC" id="1.5.1.5"/>
    </reaction>
</comment>
<dbReference type="InterPro" id="IPR020631">
    <property type="entry name" value="THF_DH/CycHdrlase_NAD-bd_dom"/>
</dbReference>
<dbReference type="GO" id="GO:0035999">
    <property type="term" value="P:tetrahydrofolate interconversion"/>
    <property type="evidence" value="ECO:0007669"/>
    <property type="project" value="UniProtKB-UniRule"/>
</dbReference>
<keyword evidence="7 12" id="KW-0521">NADP</keyword>
<keyword evidence="16" id="KW-1185">Reference proteome</keyword>
<dbReference type="Proteomes" id="UP000267223">
    <property type="component" value="Unassembled WGS sequence"/>
</dbReference>
<dbReference type="AlphaFoldDB" id="A0A3M9NL02"/>
<keyword evidence="9 12" id="KW-0368">Histidine biosynthesis</keyword>
<dbReference type="Pfam" id="PF00763">
    <property type="entry name" value="THF_DHG_CYH"/>
    <property type="match status" value="1"/>
</dbReference>
<keyword evidence="4 12" id="KW-0028">Amino-acid biosynthesis</keyword>
<dbReference type="GO" id="GO:0009086">
    <property type="term" value="P:methionine biosynthetic process"/>
    <property type="evidence" value="ECO:0007669"/>
    <property type="project" value="UniProtKB-KW"/>
</dbReference>
<evidence type="ECO:0000256" key="5">
    <source>
        <dbReference type="ARBA" id="ARBA00022755"/>
    </source>
</evidence>
<keyword evidence="10 12" id="KW-0486">Methionine biosynthesis</keyword>
<evidence type="ECO:0000256" key="7">
    <source>
        <dbReference type="ARBA" id="ARBA00022857"/>
    </source>
</evidence>
<evidence type="ECO:0000259" key="13">
    <source>
        <dbReference type="Pfam" id="PF00763"/>
    </source>
</evidence>
<keyword evidence="8 12" id="KW-0560">Oxidoreductase</keyword>
<dbReference type="PRINTS" id="PR00085">
    <property type="entry name" value="THFDHDRGNASE"/>
</dbReference>
<protein>
    <recommendedName>
        <fullName evidence="12">Bifunctional protein FolD</fullName>
    </recommendedName>
    <domain>
        <recommendedName>
            <fullName evidence="12">Methylenetetrahydrofolate dehydrogenase</fullName>
            <ecNumber evidence="12">1.5.1.5</ecNumber>
        </recommendedName>
    </domain>
    <domain>
        <recommendedName>
            <fullName evidence="12">Methenyltetrahydrofolate cyclohydrolase</fullName>
            <ecNumber evidence="12">3.5.4.9</ecNumber>
        </recommendedName>
    </domain>
</protein>
<evidence type="ECO:0000256" key="2">
    <source>
        <dbReference type="ARBA" id="ARBA00011738"/>
    </source>
</evidence>
<dbReference type="PANTHER" id="PTHR48099">
    <property type="entry name" value="C-1-TETRAHYDROFOLATE SYNTHASE, CYTOPLASMIC-RELATED"/>
    <property type="match status" value="1"/>
</dbReference>
<dbReference type="GO" id="GO:0005829">
    <property type="term" value="C:cytosol"/>
    <property type="evidence" value="ECO:0007669"/>
    <property type="project" value="TreeGrafter"/>
</dbReference>
<feature type="binding site" evidence="12">
    <location>
        <begin position="164"/>
        <end position="166"/>
    </location>
    <ligand>
        <name>NADP(+)</name>
        <dbReference type="ChEBI" id="CHEBI:58349"/>
    </ligand>
</feature>
<dbReference type="FunFam" id="3.40.50.720:FF:000189">
    <property type="entry name" value="Bifunctional protein FolD"/>
    <property type="match status" value="1"/>
</dbReference>
<name>A0A3M9NL02_9BACT</name>
<dbReference type="Gene3D" id="3.40.50.10860">
    <property type="entry name" value="Leucine Dehydrogenase, chain A, domain 1"/>
    <property type="match status" value="1"/>
</dbReference>
<dbReference type="InterPro" id="IPR036291">
    <property type="entry name" value="NAD(P)-bd_dom_sf"/>
</dbReference>
<evidence type="ECO:0000256" key="12">
    <source>
        <dbReference type="HAMAP-Rule" id="MF_01576"/>
    </source>
</evidence>
<comment type="caution">
    <text evidence="15">The sequence shown here is derived from an EMBL/GenBank/DDBJ whole genome shotgun (WGS) entry which is preliminary data.</text>
</comment>
<accession>A0A3M9NL02</accession>
<dbReference type="GO" id="GO:0004477">
    <property type="term" value="F:methenyltetrahydrofolate cyclohydrolase activity"/>
    <property type="evidence" value="ECO:0007669"/>
    <property type="project" value="UniProtKB-UniRule"/>
</dbReference>
<dbReference type="HAMAP" id="MF_01576">
    <property type="entry name" value="THF_DHG_CYH"/>
    <property type="match status" value="1"/>
</dbReference>
<gene>
    <name evidence="12" type="primary">folD</name>
    <name evidence="15" type="ORF">EFY79_07235</name>
</gene>
<dbReference type="GO" id="GO:0004488">
    <property type="term" value="F:methylenetetrahydrofolate dehydrogenase (NADP+) activity"/>
    <property type="evidence" value="ECO:0007669"/>
    <property type="project" value="UniProtKB-UniRule"/>
</dbReference>
<dbReference type="UniPathway" id="UPA00193"/>
<dbReference type="Gene3D" id="3.40.50.720">
    <property type="entry name" value="NAD(P)-binding Rossmann-like Domain"/>
    <property type="match status" value="1"/>
</dbReference>
<keyword evidence="3 12" id="KW-0554">One-carbon metabolism</keyword>
<feature type="domain" description="Tetrahydrofolate dehydrogenase/cyclohydrolase catalytic" evidence="13">
    <location>
        <begin position="4"/>
        <end position="119"/>
    </location>
</feature>
<dbReference type="FunFam" id="3.40.50.10860:FF:000005">
    <property type="entry name" value="C-1-tetrahydrofolate synthase, cytoplasmic, putative"/>
    <property type="match status" value="1"/>
</dbReference>
<dbReference type="CDD" id="cd01080">
    <property type="entry name" value="NAD_bind_m-THF_DH_Cyclohyd"/>
    <property type="match status" value="1"/>
</dbReference>
<dbReference type="EC" id="3.5.4.9" evidence="12"/>
<evidence type="ECO:0000313" key="15">
    <source>
        <dbReference type="EMBL" id="RNI38017.1"/>
    </source>
</evidence>
<dbReference type="OrthoDB" id="9803580at2"/>
<evidence type="ECO:0000256" key="8">
    <source>
        <dbReference type="ARBA" id="ARBA00023002"/>
    </source>
</evidence>
<evidence type="ECO:0000259" key="14">
    <source>
        <dbReference type="Pfam" id="PF02882"/>
    </source>
</evidence>
<proteinExistence type="inferred from homology"/>
<evidence type="ECO:0000313" key="16">
    <source>
        <dbReference type="Proteomes" id="UP000267223"/>
    </source>
</evidence>
<evidence type="ECO:0000256" key="11">
    <source>
        <dbReference type="ARBA" id="ARBA00023268"/>
    </source>
</evidence>
<dbReference type="GO" id="GO:0006164">
    <property type="term" value="P:purine nucleotide biosynthetic process"/>
    <property type="evidence" value="ECO:0007669"/>
    <property type="project" value="UniProtKB-KW"/>
</dbReference>
<evidence type="ECO:0000256" key="9">
    <source>
        <dbReference type="ARBA" id="ARBA00023102"/>
    </source>
</evidence>
<dbReference type="SUPFAM" id="SSF53223">
    <property type="entry name" value="Aminoacid dehydrogenase-like, N-terminal domain"/>
    <property type="match status" value="1"/>
</dbReference>